<name>A0A401QK35_SCYTO</name>
<dbReference type="AlphaFoldDB" id="A0A401QK35"/>
<sequence length="81" mass="9287">MRDKPYQLESNLEDNQARDCSTVCATQLPFKEDQIDACVDNAKFMHNGTNVRKNRTLFGKKRHSNGLEMVVLAEKPDINTF</sequence>
<reference evidence="1 2" key="1">
    <citation type="journal article" date="2018" name="Nat. Ecol. Evol.">
        <title>Shark genomes provide insights into elasmobranch evolution and the origin of vertebrates.</title>
        <authorList>
            <person name="Hara Y"/>
            <person name="Yamaguchi K"/>
            <person name="Onimaru K"/>
            <person name="Kadota M"/>
            <person name="Koyanagi M"/>
            <person name="Keeley SD"/>
            <person name="Tatsumi K"/>
            <person name="Tanaka K"/>
            <person name="Motone F"/>
            <person name="Kageyama Y"/>
            <person name="Nozu R"/>
            <person name="Adachi N"/>
            <person name="Nishimura O"/>
            <person name="Nakagawa R"/>
            <person name="Tanegashima C"/>
            <person name="Kiyatake I"/>
            <person name="Matsumoto R"/>
            <person name="Murakumo K"/>
            <person name="Nishida K"/>
            <person name="Terakita A"/>
            <person name="Kuratani S"/>
            <person name="Sato K"/>
            <person name="Hyodo S Kuraku.S."/>
        </authorList>
    </citation>
    <scope>NUCLEOTIDE SEQUENCE [LARGE SCALE GENOMIC DNA]</scope>
</reference>
<evidence type="ECO:0000313" key="2">
    <source>
        <dbReference type="Proteomes" id="UP000288216"/>
    </source>
</evidence>
<dbReference type="Proteomes" id="UP000288216">
    <property type="component" value="Unassembled WGS sequence"/>
</dbReference>
<organism evidence="1 2">
    <name type="scientific">Scyliorhinus torazame</name>
    <name type="common">Cloudy catshark</name>
    <name type="synonym">Catulus torazame</name>
    <dbReference type="NCBI Taxonomy" id="75743"/>
    <lineage>
        <taxon>Eukaryota</taxon>
        <taxon>Metazoa</taxon>
        <taxon>Chordata</taxon>
        <taxon>Craniata</taxon>
        <taxon>Vertebrata</taxon>
        <taxon>Chondrichthyes</taxon>
        <taxon>Elasmobranchii</taxon>
        <taxon>Galeomorphii</taxon>
        <taxon>Galeoidea</taxon>
        <taxon>Carcharhiniformes</taxon>
        <taxon>Scyliorhinidae</taxon>
        <taxon>Scyliorhinus</taxon>
    </lineage>
</organism>
<accession>A0A401QK35</accession>
<keyword evidence="2" id="KW-1185">Reference proteome</keyword>
<proteinExistence type="predicted"/>
<dbReference type="EMBL" id="BFAA01195944">
    <property type="protein sequence ID" value="GCB85761.1"/>
    <property type="molecule type" value="Genomic_DNA"/>
</dbReference>
<comment type="caution">
    <text evidence="1">The sequence shown here is derived from an EMBL/GenBank/DDBJ whole genome shotgun (WGS) entry which is preliminary data.</text>
</comment>
<protein>
    <submittedName>
        <fullName evidence="1">Uncharacterized protein</fullName>
    </submittedName>
</protein>
<gene>
    <name evidence="1" type="ORF">scyTo_0026427</name>
</gene>
<evidence type="ECO:0000313" key="1">
    <source>
        <dbReference type="EMBL" id="GCB85761.1"/>
    </source>
</evidence>